<accession>A0A4V2PUT2</accession>
<reference evidence="2 3" key="1">
    <citation type="submission" date="2019-03" db="EMBL/GenBank/DDBJ databases">
        <title>Genomic Encyclopedia of Type Strains, Phase IV (KMG-IV): sequencing the most valuable type-strain genomes for metagenomic binning, comparative biology and taxonomic classification.</title>
        <authorList>
            <person name="Goeker M."/>
        </authorList>
    </citation>
    <scope>NUCLEOTIDE SEQUENCE [LARGE SCALE GENOMIC DNA]</scope>
    <source>
        <strain evidence="2 3">DSM 103428</strain>
    </source>
</reference>
<keyword evidence="3" id="KW-1185">Reference proteome</keyword>
<feature type="signal peptide" evidence="1">
    <location>
        <begin position="1"/>
        <end position="23"/>
    </location>
</feature>
<proteinExistence type="predicted"/>
<dbReference type="InterPro" id="IPR007485">
    <property type="entry name" value="LPS_assembly_LptE"/>
</dbReference>
<dbReference type="AlphaFoldDB" id="A0A4V2PUT2"/>
<keyword evidence="1" id="KW-0732">Signal</keyword>
<dbReference type="RefSeq" id="WP_131998417.1">
    <property type="nucleotide sequence ID" value="NZ_SMGK01000005.1"/>
</dbReference>
<dbReference type="GO" id="GO:0043165">
    <property type="term" value="P:Gram-negative-bacterium-type cell outer membrane assembly"/>
    <property type="evidence" value="ECO:0007669"/>
    <property type="project" value="InterPro"/>
</dbReference>
<evidence type="ECO:0000256" key="1">
    <source>
        <dbReference type="SAM" id="SignalP"/>
    </source>
</evidence>
<dbReference type="GO" id="GO:0019867">
    <property type="term" value="C:outer membrane"/>
    <property type="evidence" value="ECO:0007669"/>
    <property type="project" value="InterPro"/>
</dbReference>
<comment type="caution">
    <text evidence="2">The sequence shown here is derived from an EMBL/GenBank/DDBJ whole genome shotgun (WGS) entry which is preliminary data.</text>
</comment>
<organism evidence="2 3">
    <name type="scientific">Acidipila rosea</name>
    <dbReference type="NCBI Taxonomy" id="768535"/>
    <lineage>
        <taxon>Bacteria</taxon>
        <taxon>Pseudomonadati</taxon>
        <taxon>Acidobacteriota</taxon>
        <taxon>Terriglobia</taxon>
        <taxon>Terriglobales</taxon>
        <taxon>Acidobacteriaceae</taxon>
        <taxon>Acidipila</taxon>
    </lineage>
</organism>
<dbReference type="Pfam" id="PF04390">
    <property type="entry name" value="LptE"/>
    <property type="match status" value="1"/>
</dbReference>
<name>A0A4V2PUT2_9BACT</name>
<evidence type="ECO:0000313" key="2">
    <source>
        <dbReference type="EMBL" id="TCK71701.1"/>
    </source>
</evidence>
<dbReference type="SUPFAM" id="SSF159594">
    <property type="entry name" value="XCC0632-like"/>
    <property type="match status" value="1"/>
</dbReference>
<dbReference type="EMBL" id="SMGK01000005">
    <property type="protein sequence ID" value="TCK71701.1"/>
    <property type="molecule type" value="Genomic_DNA"/>
</dbReference>
<feature type="chain" id="PRO_5020218143" evidence="1">
    <location>
        <begin position="24"/>
        <end position="175"/>
    </location>
</feature>
<dbReference type="Proteomes" id="UP000295210">
    <property type="component" value="Unassembled WGS sequence"/>
</dbReference>
<gene>
    <name evidence="2" type="ORF">C7378_2991</name>
</gene>
<dbReference type="PROSITE" id="PS51257">
    <property type="entry name" value="PROKAR_LIPOPROTEIN"/>
    <property type="match status" value="1"/>
</dbReference>
<protein>
    <submittedName>
        <fullName evidence="2">Outer membrane lipopolysaccharide assembly protein LptE/RlpB</fullName>
    </submittedName>
</protein>
<dbReference type="Gene3D" id="3.30.160.150">
    <property type="entry name" value="Lipoprotein like domain"/>
    <property type="match status" value="1"/>
</dbReference>
<sequence>MRRIFPASLLLFPALLAGCGYHAVESAVHLPKTVHTLAVDPFVNHTQSYHTEVDFTQAVVREFNSRTSLRVVPDKAPAAVADATLHGDINTFEIIPLTYNAQTGQSSSYLISIGASVRLVDRHGKLLYQNKRYLFRQQYETTQDPVSFIQEDPAAVERLARDFAQALVSDILESF</sequence>
<dbReference type="OrthoDB" id="119283at2"/>
<evidence type="ECO:0000313" key="3">
    <source>
        <dbReference type="Proteomes" id="UP000295210"/>
    </source>
</evidence>